<feature type="compositionally biased region" description="Pro residues" evidence="1">
    <location>
        <begin position="103"/>
        <end position="113"/>
    </location>
</feature>
<dbReference type="PANTHER" id="PTHR12197:SF273">
    <property type="entry name" value="MYND-TYPE ZINC FINGER PROTEIN SAMB"/>
    <property type="match status" value="1"/>
</dbReference>
<dbReference type="GO" id="GO:0005634">
    <property type="term" value="C:nucleus"/>
    <property type="evidence" value="ECO:0007669"/>
    <property type="project" value="TreeGrafter"/>
</dbReference>
<dbReference type="InterPro" id="IPR046341">
    <property type="entry name" value="SET_dom_sf"/>
</dbReference>
<feature type="compositionally biased region" description="Acidic residues" evidence="1">
    <location>
        <begin position="781"/>
        <end position="795"/>
    </location>
</feature>
<organism evidence="3 4">
    <name type="scientific">Elasticomyces elasticus</name>
    <dbReference type="NCBI Taxonomy" id="574655"/>
    <lineage>
        <taxon>Eukaryota</taxon>
        <taxon>Fungi</taxon>
        <taxon>Dikarya</taxon>
        <taxon>Ascomycota</taxon>
        <taxon>Pezizomycotina</taxon>
        <taxon>Dothideomycetes</taxon>
        <taxon>Dothideomycetidae</taxon>
        <taxon>Mycosphaerellales</taxon>
        <taxon>Teratosphaeriaceae</taxon>
        <taxon>Elasticomyces</taxon>
    </lineage>
</organism>
<reference evidence="3" key="1">
    <citation type="submission" date="2023-08" db="EMBL/GenBank/DDBJ databases">
        <title>Black Yeasts Isolated from many extreme environments.</title>
        <authorList>
            <person name="Coleine C."/>
            <person name="Stajich J.E."/>
            <person name="Selbmann L."/>
        </authorList>
    </citation>
    <scope>NUCLEOTIDE SEQUENCE</scope>
    <source>
        <strain evidence="3">CCFEE 5810</strain>
    </source>
</reference>
<evidence type="ECO:0000256" key="1">
    <source>
        <dbReference type="SAM" id="MobiDB-lite"/>
    </source>
</evidence>
<dbReference type="PANTHER" id="PTHR12197">
    <property type="entry name" value="HISTONE-LYSINE N-METHYLTRANSFERASE SMYD"/>
    <property type="match status" value="1"/>
</dbReference>
<feature type="domain" description="SET" evidence="2">
    <location>
        <begin position="419"/>
        <end position="741"/>
    </location>
</feature>
<dbReference type="AlphaFoldDB" id="A0AAN7VTG2"/>
<proteinExistence type="predicted"/>
<name>A0AAN7VTG2_9PEZI</name>
<dbReference type="Pfam" id="PF00856">
    <property type="entry name" value="SET"/>
    <property type="match status" value="1"/>
</dbReference>
<evidence type="ECO:0000313" key="3">
    <source>
        <dbReference type="EMBL" id="KAK5701493.1"/>
    </source>
</evidence>
<evidence type="ECO:0000259" key="2">
    <source>
        <dbReference type="PROSITE" id="PS50280"/>
    </source>
</evidence>
<dbReference type="SUPFAM" id="SSF82199">
    <property type="entry name" value="SET domain"/>
    <property type="match status" value="1"/>
</dbReference>
<comment type="caution">
    <text evidence="3">The sequence shown here is derived from an EMBL/GenBank/DDBJ whole genome shotgun (WGS) entry which is preliminary data.</text>
</comment>
<accession>A0AAN7VTG2</accession>
<dbReference type="EMBL" id="JAVRQU010000006">
    <property type="protein sequence ID" value="KAK5701493.1"/>
    <property type="molecule type" value="Genomic_DNA"/>
</dbReference>
<feature type="compositionally biased region" description="Basic and acidic residues" evidence="1">
    <location>
        <begin position="131"/>
        <end position="145"/>
    </location>
</feature>
<feature type="compositionally biased region" description="Low complexity" evidence="1">
    <location>
        <begin position="52"/>
        <end position="64"/>
    </location>
</feature>
<feature type="region of interest" description="Disordered" evidence="1">
    <location>
        <begin position="31"/>
        <end position="146"/>
    </location>
</feature>
<evidence type="ECO:0000313" key="4">
    <source>
        <dbReference type="Proteomes" id="UP001310594"/>
    </source>
</evidence>
<sequence>MSPLDMDPYQKSLEDVDAALKRLNATLASYKMSSTTKPAVPDSSNTQRPVSTTAPKAKTTQKVKTTAKEIPVKPTPVPKRDAAPKTKVVPQANGNGNHHAAPMPSPALPPKPIQPSNGHVVPAIPSTVAPDNDRSHVESISEHPQARPGRLWQEVLQVRFCDRSSDETTLYGPGLAEMKKAGQEADLEDIERLLEDITSMHETFSHGIYDGYVIPSRIVLSQKYLQLGYPDLAAGEAYKALMLCDSVRDPADIYHGDVVSQLHKLIPQIPLVERIRQLKLDVEGEKAPPTSRAPGEDMDVEVDVWCRYHYLPWAYRLLSASLMFCACLKSACYYARMGMENLEKSMEGQRDSWLDDVITGCHSAVQQIQHPEYVVLPGDEKNFPELGMVRREVYPWNEWEPDRLEELPEINAMMAEVAPKLEVRATELPALAVYDDEDDDEIPMCTQLGVFAKEDIAPGEIILSETSVLTANNKLQDSLCDACNADLPALDSPAASEVRECDQCETVFCNTACLEKAEATYHRATCGNDLDVLLRDVPPEEAAESLYTLLLMRAIAMADVQDCHPLELDEVRYIWGDFIDEPWQDFVAPTFTHKSRIDPDEHDKAHGDIVRTLPWSFEHNVRLPIQILERMEIDPFGETNYDLWVCNTLFAKFRGTASARLSGQKGSGTRARGPEVSAVHPMWCLANHSCDPNVTWEWGTNIELKVRGEGVQWHGRGEEDGVRLKREGGIKKGEEILNHYCDIELPVRERREWASGALGGDCQCERCVWEERHEVGAGGEGSEEGSNDDDGSDEQ</sequence>
<dbReference type="Gene3D" id="2.170.270.10">
    <property type="entry name" value="SET domain"/>
    <property type="match status" value="1"/>
</dbReference>
<dbReference type="InterPro" id="IPR050869">
    <property type="entry name" value="H3K4_H4K5_MeTrfase"/>
</dbReference>
<dbReference type="Proteomes" id="UP001310594">
    <property type="component" value="Unassembled WGS sequence"/>
</dbReference>
<feature type="compositionally biased region" description="Polar residues" evidence="1">
    <location>
        <begin position="31"/>
        <end position="51"/>
    </location>
</feature>
<gene>
    <name evidence="3" type="ORF">LTR97_004308</name>
</gene>
<dbReference type="InterPro" id="IPR001214">
    <property type="entry name" value="SET_dom"/>
</dbReference>
<feature type="region of interest" description="Disordered" evidence="1">
    <location>
        <begin position="775"/>
        <end position="795"/>
    </location>
</feature>
<dbReference type="PROSITE" id="PS50280">
    <property type="entry name" value="SET"/>
    <property type="match status" value="1"/>
</dbReference>
<protein>
    <recommendedName>
        <fullName evidence="2">SET domain-containing protein</fullName>
    </recommendedName>
</protein>